<organism evidence="2 3">
    <name type="scientific">Planomonospora parontospora</name>
    <dbReference type="NCBI Taxonomy" id="58119"/>
    <lineage>
        <taxon>Bacteria</taxon>
        <taxon>Bacillati</taxon>
        <taxon>Actinomycetota</taxon>
        <taxon>Actinomycetes</taxon>
        <taxon>Streptosporangiales</taxon>
        <taxon>Streptosporangiaceae</taxon>
        <taxon>Planomonospora</taxon>
    </lineage>
</organism>
<evidence type="ECO:0000313" key="3">
    <source>
        <dbReference type="Proteomes" id="UP000627984"/>
    </source>
</evidence>
<sequence>MPEQPDNGLAAMQARREKARQGRTPPPPRNPRRADTSAGPVEAEQAPPPQPAPETAVPAAEPAPEPQSAPAPRADAGQRGPGSRRRRSSGIEAEPREPGRGGTTLRLAQVYIDPDLEAWLRTVRATALLAGADVSASAVARLALRALKDSMTPEELVRLLTSKENQAPRSGPGRPRR</sequence>
<comment type="caution">
    <text evidence="2">The sequence shown here is derived from an EMBL/GenBank/DDBJ whole genome shotgun (WGS) entry which is preliminary data.</text>
</comment>
<dbReference type="EMBL" id="BMQD01000048">
    <property type="protein sequence ID" value="GGK99404.1"/>
    <property type="molecule type" value="Genomic_DNA"/>
</dbReference>
<protein>
    <submittedName>
        <fullName evidence="2">Uncharacterized protein</fullName>
    </submittedName>
</protein>
<evidence type="ECO:0000313" key="2">
    <source>
        <dbReference type="EMBL" id="GGK99404.1"/>
    </source>
</evidence>
<reference evidence="2" key="1">
    <citation type="journal article" date="2014" name="Int. J. Syst. Evol. Microbiol.">
        <title>Complete genome sequence of Corynebacterium casei LMG S-19264T (=DSM 44701T), isolated from a smear-ripened cheese.</title>
        <authorList>
            <consortium name="US DOE Joint Genome Institute (JGI-PGF)"/>
            <person name="Walter F."/>
            <person name="Albersmeier A."/>
            <person name="Kalinowski J."/>
            <person name="Ruckert C."/>
        </authorList>
    </citation>
    <scope>NUCLEOTIDE SEQUENCE</scope>
    <source>
        <strain evidence="2">JCM 3093</strain>
    </source>
</reference>
<feature type="region of interest" description="Disordered" evidence="1">
    <location>
        <begin position="1"/>
        <end position="106"/>
    </location>
</feature>
<proteinExistence type="predicted"/>
<name>A0AA37BNZ5_9ACTN</name>
<evidence type="ECO:0000256" key="1">
    <source>
        <dbReference type="SAM" id="MobiDB-lite"/>
    </source>
</evidence>
<accession>A0AA37BNZ5</accession>
<gene>
    <name evidence="2" type="ORF">GCM10010126_68730</name>
</gene>
<dbReference type="AlphaFoldDB" id="A0AA37BNZ5"/>
<reference evidence="2" key="2">
    <citation type="submission" date="2022-09" db="EMBL/GenBank/DDBJ databases">
        <authorList>
            <person name="Sun Q."/>
            <person name="Ohkuma M."/>
        </authorList>
    </citation>
    <scope>NUCLEOTIDE SEQUENCE</scope>
    <source>
        <strain evidence="2">JCM 3093</strain>
    </source>
</reference>
<dbReference type="Proteomes" id="UP000627984">
    <property type="component" value="Unassembled WGS sequence"/>
</dbReference>